<proteinExistence type="predicted"/>
<reference evidence="2 3" key="1">
    <citation type="journal article" date="2014" name="Agronomy (Basel)">
        <title>A Draft Genome Sequence for Ensete ventricosum, the Drought-Tolerant Tree Against Hunger.</title>
        <authorList>
            <person name="Harrison J."/>
            <person name="Moore K.A."/>
            <person name="Paszkiewicz K."/>
            <person name="Jones T."/>
            <person name="Grant M."/>
            <person name="Ambacheew D."/>
            <person name="Muzemil S."/>
            <person name="Studholme D.J."/>
        </authorList>
    </citation>
    <scope>NUCLEOTIDE SEQUENCE [LARGE SCALE GENOMIC DNA]</scope>
</reference>
<protein>
    <submittedName>
        <fullName evidence="2">Uncharacterized protein</fullName>
    </submittedName>
</protein>
<dbReference type="Gene3D" id="2.40.70.10">
    <property type="entry name" value="Acid Proteases"/>
    <property type="match status" value="1"/>
</dbReference>
<feature type="region of interest" description="Disordered" evidence="1">
    <location>
        <begin position="85"/>
        <end position="108"/>
    </location>
</feature>
<dbReference type="AlphaFoldDB" id="A0A426YIW0"/>
<dbReference type="EMBL" id="AMZH03012094">
    <property type="protein sequence ID" value="RRT51692.1"/>
    <property type="molecule type" value="Genomic_DNA"/>
</dbReference>
<evidence type="ECO:0000313" key="3">
    <source>
        <dbReference type="Proteomes" id="UP000287651"/>
    </source>
</evidence>
<organism evidence="2 3">
    <name type="scientific">Ensete ventricosum</name>
    <name type="common">Abyssinian banana</name>
    <name type="synonym">Musa ensete</name>
    <dbReference type="NCBI Taxonomy" id="4639"/>
    <lineage>
        <taxon>Eukaryota</taxon>
        <taxon>Viridiplantae</taxon>
        <taxon>Streptophyta</taxon>
        <taxon>Embryophyta</taxon>
        <taxon>Tracheophyta</taxon>
        <taxon>Spermatophyta</taxon>
        <taxon>Magnoliopsida</taxon>
        <taxon>Liliopsida</taxon>
        <taxon>Zingiberales</taxon>
        <taxon>Musaceae</taxon>
        <taxon>Ensete</taxon>
    </lineage>
</organism>
<gene>
    <name evidence="2" type="ORF">B296_00027776</name>
</gene>
<feature type="compositionally biased region" description="Acidic residues" evidence="1">
    <location>
        <begin position="85"/>
        <end position="96"/>
    </location>
</feature>
<evidence type="ECO:0000256" key="1">
    <source>
        <dbReference type="SAM" id="MobiDB-lite"/>
    </source>
</evidence>
<comment type="caution">
    <text evidence="2">The sequence shown here is derived from an EMBL/GenBank/DDBJ whole genome shotgun (WGS) entry which is preliminary data.</text>
</comment>
<accession>A0A426YIW0</accession>
<evidence type="ECO:0000313" key="2">
    <source>
        <dbReference type="EMBL" id="RRT51692.1"/>
    </source>
</evidence>
<sequence length="229" mass="26240">MAEISFVCIQEEQLNHEVRRTRVAPRPAMPRHTAPSTAIQAPAPKKLTRDELCERSAKELCWHCNEPWSRGHRYKKGRLLMIEPLEDEDNETSEESLEPKEEAMEEESQPANYAVHALADYSNPQMMKVGGLLKHQLITVLIDTGSTNNFLNSKVAARLVLQIEVEPPTHNRPYCCPHLQKAEAERILSQEWTMLPKVFPVDDLRSTANDPKKIKLLQWQYGICDTIAY</sequence>
<dbReference type="InterPro" id="IPR021109">
    <property type="entry name" value="Peptidase_aspartic_dom_sf"/>
</dbReference>
<name>A0A426YIW0_ENSVE</name>
<dbReference type="Proteomes" id="UP000287651">
    <property type="component" value="Unassembled WGS sequence"/>
</dbReference>